<feature type="transmembrane region" description="Helical" evidence="1">
    <location>
        <begin position="179"/>
        <end position="199"/>
    </location>
</feature>
<proteinExistence type="predicted"/>
<dbReference type="EMBL" id="JBHTNU010000006">
    <property type="protein sequence ID" value="MFD1426866.1"/>
    <property type="molecule type" value="Genomic_DNA"/>
</dbReference>
<evidence type="ECO:0000256" key="1">
    <source>
        <dbReference type="SAM" id="Phobius"/>
    </source>
</evidence>
<keyword evidence="3" id="KW-1185">Reference proteome</keyword>
<feature type="transmembrane region" description="Helical" evidence="1">
    <location>
        <begin position="6"/>
        <end position="24"/>
    </location>
</feature>
<accession>A0ABW4CAA3</accession>
<feature type="transmembrane region" description="Helical" evidence="1">
    <location>
        <begin position="211"/>
        <end position="231"/>
    </location>
</feature>
<name>A0ABW4CAA3_9BACL</name>
<dbReference type="Proteomes" id="UP001597282">
    <property type="component" value="Unassembled WGS sequence"/>
</dbReference>
<organism evidence="2 3">
    <name type="scientific">Kroppenstedtia sanguinis</name>
    <dbReference type="NCBI Taxonomy" id="1380684"/>
    <lineage>
        <taxon>Bacteria</taxon>
        <taxon>Bacillati</taxon>
        <taxon>Bacillota</taxon>
        <taxon>Bacilli</taxon>
        <taxon>Bacillales</taxon>
        <taxon>Thermoactinomycetaceae</taxon>
        <taxon>Kroppenstedtia</taxon>
    </lineage>
</organism>
<evidence type="ECO:0000313" key="2">
    <source>
        <dbReference type="EMBL" id="MFD1426866.1"/>
    </source>
</evidence>
<evidence type="ECO:0000313" key="3">
    <source>
        <dbReference type="Proteomes" id="UP001597282"/>
    </source>
</evidence>
<reference evidence="3" key="1">
    <citation type="journal article" date="2019" name="Int. J. Syst. Evol. Microbiol.">
        <title>The Global Catalogue of Microorganisms (GCM) 10K type strain sequencing project: providing services to taxonomists for standard genome sequencing and annotation.</title>
        <authorList>
            <consortium name="The Broad Institute Genomics Platform"/>
            <consortium name="The Broad Institute Genome Sequencing Center for Infectious Disease"/>
            <person name="Wu L."/>
            <person name="Ma J."/>
        </authorList>
    </citation>
    <scope>NUCLEOTIDE SEQUENCE [LARGE SCALE GENOMIC DNA]</scope>
    <source>
        <strain evidence="3">S1</strain>
    </source>
</reference>
<keyword evidence="1" id="KW-1133">Transmembrane helix</keyword>
<protein>
    <submittedName>
        <fullName evidence="2">Uncharacterized protein</fullName>
    </submittedName>
</protein>
<comment type="caution">
    <text evidence="2">The sequence shown here is derived from an EMBL/GenBank/DDBJ whole genome shotgun (WGS) entry which is preliminary data.</text>
</comment>
<sequence>MTIVSTNIITSILGIFAGYMLFLLKERRAKKELLYEKSIVSLMRLENGTEDGKVSIKYGDKEIHSLHAIDITVFNLGKHRIQYEDFDQIERPFTVLVEGEGKILGARVIETKPENLIPIDLIKELCKPYEKSVGIKPIAIGRKQRLKIRLLVGNLQETDQVKVNIHGNFETKESLRFRWIFHSLIGVTCLIFLFYYMVIRFLDQLPGWFNIFYYLNFVGTILMAGLVFYSLNEMGYIKELRKISKLNNKNYQGK</sequence>
<gene>
    <name evidence="2" type="ORF">ACFQ4Y_07935</name>
</gene>
<keyword evidence="1" id="KW-0472">Membrane</keyword>
<keyword evidence="1" id="KW-0812">Transmembrane</keyword>